<dbReference type="PROSITE" id="PS50110">
    <property type="entry name" value="RESPONSE_REGULATORY"/>
    <property type="match status" value="1"/>
</dbReference>
<keyword evidence="10" id="KW-1185">Reference proteome</keyword>
<organism evidence="9 10">
    <name type="scientific">Rhodovulum sulfidophilum</name>
    <name type="common">Rhodobacter sulfidophilus</name>
    <dbReference type="NCBI Taxonomy" id="35806"/>
    <lineage>
        <taxon>Bacteria</taxon>
        <taxon>Pseudomonadati</taxon>
        <taxon>Pseudomonadota</taxon>
        <taxon>Alphaproteobacteria</taxon>
        <taxon>Rhodobacterales</taxon>
        <taxon>Paracoccaceae</taxon>
        <taxon>Rhodovulum</taxon>
    </lineage>
</organism>
<dbReference type="EMBL" id="JAESJJ010000005">
    <property type="protein sequence ID" value="MBL3608460.1"/>
    <property type="molecule type" value="Genomic_DNA"/>
</dbReference>
<dbReference type="SMART" id="SM00388">
    <property type="entry name" value="HisKA"/>
    <property type="match status" value="1"/>
</dbReference>
<dbReference type="Pfam" id="PF00072">
    <property type="entry name" value="Response_reg"/>
    <property type="match status" value="1"/>
</dbReference>
<evidence type="ECO:0000256" key="6">
    <source>
        <dbReference type="PROSITE-ProRule" id="PRU00169"/>
    </source>
</evidence>
<evidence type="ECO:0000313" key="10">
    <source>
        <dbReference type="Proteomes" id="UP000604473"/>
    </source>
</evidence>
<keyword evidence="5" id="KW-0418">Kinase</keyword>
<accession>A0ABS1RQW6</accession>
<dbReference type="InterPro" id="IPR036890">
    <property type="entry name" value="HATPase_C_sf"/>
</dbReference>
<dbReference type="InterPro" id="IPR001789">
    <property type="entry name" value="Sig_transdc_resp-reg_receiver"/>
</dbReference>
<protein>
    <recommendedName>
        <fullName evidence="2">histidine kinase</fullName>
        <ecNumber evidence="2">2.7.13.3</ecNumber>
    </recommendedName>
</protein>
<dbReference type="Gene3D" id="3.30.565.10">
    <property type="entry name" value="Histidine kinase-like ATPase, C-terminal domain"/>
    <property type="match status" value="1"/>
</dbReference>
<evidence type="ECO:0000259" key="7">
    <source>
        <dbReference type="PROSITE" id="PS50109"/>
    </source>
</evidence>
<dbReference type="PANTHER" id="PTHR43047">
    <property type="entry name" value="TWO-COMPONENT HISTIDINE PROTEIN KINASE"/>
    <property type="match status" value="1"/>
</dbReference>
<dbReference type="InterPro" id="IPR003661">
    <property type="entry name" value="HisK_dim/P_dom"/>
</dbReference>
<evidence type="ECO:0000256" key="5">
    <source>
        <dbReference type="ARBA" id="ARBA00022777"/>
    </source>
</evidence>
<dbReference type="EC" id="2.7.13.3" evidence="2"/>
<name>A0ABS1RQW6_RHOSU</name>
<dbReference type="Gene3D" id="1.20.120.160">
    <property type="entry name" value="HPT domain"/>
    <property type="match status" value="1"/>
</dbReference>
<gene>
    <name evidence="9" type="ORF">JMM60_06510</name>
</gene>
<proteinExistence type="predicted"/>
<dbReference type="CDD" id="cd17546">
    <property type="entry name" value="REC_hyHK_CKI1_RcsC-like"/>
    <property type="match status" value="1"/>
</dbReference>
<evidence type="ECO:0000259" key="8">
    <source>
        <dbReference type="PROSITE" id="PS50110"/>
    </source>
</evidence>
<dbReference type="Gene3D" id="3.40.50.2300">
    <property type="match status" value="1"/>
</dbReference>
<sequence>MAERGFRAELTESGHGAQKRAAMLGHDMRAAISDILGGLSLAELGPLDPDSRLQLKRVQSAAEQLARLTDETLALVSGDELDQIEAPIHTTLQPFLDRITGRWQAHAEEHGLAFTLDTKPDLPGIIGTDPVALERILSNLIGNAMKYSSAGTVRLKAHMGPRESLCFRVRDTGPGFSDAAMARLFEFAGRPAESSQPGTGLGLHIVRDLARRVRGQLQLANLAEGGAEVSVILPRAAWAPGVQSTGDLHDLPDLSCCEVLLAEDNPTNQLLMRQMLETLGARCTLVKDGQAAAEMLAAHRFDLVLIDIEMPRLSGIDVIRRLRTAEGDDPGTAVLAVTAFVLAANRDQIYAAGADGILAKPIMSLDALGEAIMGVLNRRPCNCTPLSDSPPPFDALHLDRLLALAGPEDGRELLIRMHDDLETVRGGLIEAFERGDRTLLLSRAHVLISLAGAVGNGALQALAENLNAAARRQDNTEVGRLCPRIVEHIEALCTALKAEFGSRYNKAGA</sequence>
<evidence type="ECO:0000313" key="9">
    <source>
        <dbReference type="EMBL" id="MBL3608460.1"/>
    </source>
</evidence>
<dbReference type="Pfam" id="PF02518">
    <property type="entry name" value="HATPase_c"/>
    <property type="match status" value="1"/>
</dbReference>
<dbReference type="SMART" id="SM00387">
    <property type="entry name" value="HATPase_c"/>
    <property type="match status" value="1"/>
</dbReference>
<dbReference type="InterPro" id="IPR011006">
    <property type="entry name" value="CheY-like_superfamily"/>
</dbReference>
<dbReference type="SUPFAM" id="SSF52172">
    <property type="entry name" value="CheY-like"/>
    <property type="match status" value="1"/>
</dbReference>
<dbReference type="SMART" id="SM00448">
    <property type="entry name" value="REC"/>
    <property type="match status" value="1"/>
</dbReference>
<dbReference type="SUPFAM" id="SSF55874">
    <property type="entry name" value="ATPase domain of HSP90 chaperone/DNA topoisomerase II/histidine kinase"/>
    <property type="match status" value="1"/>
</dbReference>
<dbReference type="Proteomes" id="UP000604473">
    <property type="component" value="Unassembled WGS sequence"/>
</dbReference>
<reference evidence="9 10" key="1">
    <citation type="submission" date="2021-01" db="EMBL/GenBank/DDBJ databases">
        <title>Draft genomes of Rhodovulum sulfidophilum.</title>
        <authorList>
            <person name="Guzman M.S."/>
        </authorList>
    </citation>
    <scope>NUCLEOTIDE SEQUENCE [LARGE SCALE GENOMIC DNA]</scope>
    <source>
        <strain evidence="9 10">AB35</strain>
    </source>
</reference>
<feature type="domain" description="Histidine kinase" evidence="7">
    <location>
        <begin position="23"/>
        <end position="237"/>
    </location>
</feature>
<dbReference type="SUPFAM" id="SSF47226">
    <property type="entry name" value="Histidine-containing phosphotransfer domain, HPT domain"/>
    <property type="match status" value="1"/>
</dbReference>
<comment type="caution">
    <text evidence="9">The sequence shown here is derived from an EMBL/GenBank/DDBJ whole genome shotgun (WGS) entry which is preliminary data.</text>
</comment>
<feature type="modified residue" description="4-aspartylphosphate" evidence="6">
    <location>
        <position position="307"/>
    </location>
</feature>
<evidence type="ECO:0000256" key="2">
    <source>
        <dbReference type="ARBA" id="ARBA00012438"/>
    </source>
</evidence>
<dbReference type="PANTHER" id="PTHR43047:SF72">
    <property type="entry name" value="OSMOSENSING HISTIDINE PROTEIN KINASE SLN1"/>
    <property type="match status" value="1"/>
</dbReference>
<dbReference type="CDD" id="cd00075">
    <property type="entry name" value="HATPase"/>
    <property type="match status" value="1"/>
</dbReference>
<dbReference type="InterPro" id="IPR003594">
    <property type="entry name" value="HATPase_dom"/>
</dbReference>
<evidence type="ECO:0000256" key="3">
    <source>
        <dbReference type="ARBA" id="ARBA00022553"/>
    </source>
</evidence>
<feature type="domain" description="Response regulatory" evidence="8">
    <location>
        <begin position="258"/>
        <end position="375"/>
    </location>
</feature>
<comment type="catalytic activity">
    <reaction evidence="1">
        <text>ATP + protein L-histidine = ADP + protein N-phospho-L-histidine.</text>
        <dbReference type="EC" id="2.7.13.3"/>
    </reaction>
</comment>
<keyword evidence="4" id="KW-0808">Transferase</keyword>
<evidence type="ECO:0000256" key="4">
    <source>
        <dbReference type="ARBA" id="ARBA00022679"/>
    </source>
</evidence>
<dbReference type="InterPro" id="IPR005467">
    <property type="entry name" value="His_kinase_dom"/>
</dbReference>
<dbReference type="RefSeq" id="WP_202248147.1">
    <property type="nucleotide sequence ID" value="NZ_JAESJG010000059.1"/>
</dbReference>
<dbReference type="InterPro" id="IPR004358">
    <property type="entry name" value="Sig_transdc_His_kin-like_C"/>
</dbReference>
<dbReference type="InterPro" id="IPR036641">
    <property type="entry name" value="HPT_dom_sf"/>
</dbReference>
<evidence type="ECO:0000256" key="1">
    <source>
        <dbReference type="ARBA" id="ARBA00000085"/>
    </source>
</evidence>
<dbReference type="PRINTS" id="PR00344">
    <property type="entry name" value="BCTRLSENSOR"/>
</dbReference>
<keyword evidence="3 6" id="KW-0597">Phosphoprotein</keyword>
<dbReference type="PROSITE" id="PS50109">
    <property type="entry name" value="HIS_KIN"/>
    <property type="match status" value="1"/>
</dbReference>